<dbReference type="Proteomes" id="UP000509510">
    <property type="component" value="Chromosome I"/>
</dbReference>
<evidence type="ECO:0008006" key="4">
    <source>
        <dbReference type="Google" id="ProtNLM"/>
    </source>
</evidence>
<accession>A0A7H8QH53</accession>
<dbReference type="EMBL" id="CP055898">
    <property type="protein sequence ID" value="QKX53287.1"/>
    <property type="molecule type" value="Genomic_DNA"/>
</dbReference>
<feature type="compositionally biased region" description="Polar residues" evidence="1">
    <location>
        <begin position="568"/>
        <end position="590"/>
    </location>
</feature>
<dbReference type="GO" id="GO:0006914">
    <property type="term" value="P:autophagy"/>
    <property type="evidence" value="ECO:0007669"/>
    <property type="project" value="InterPro"/>
</dbReference>
<feature type="region of interest" description="Disordered" evidence="1">
    <location>
        <begin position="751"/>
        <end position="776"/>
    </location>
</feature>
<dbReference type="InterPro" id="IPR036322">
    <property type="entry name" value="WD40_repeat_dom_sf"/>
</dbReference>
<feature type="region of interest" description="Disordered" evidence="1">
    <location>
        <begin position="315"/>
        <end position="358"/>
    </location>
</feature>
<protein>
    <recommendedName>
        <fullName evidence="4">BCAS3 domain-containing protein</fullName>
    </recommendedName>
</protein>
<gene>
    <name evidence="2" type="ORF">TRUGW13939_00365</name>
</gene>
<dbReference type="GO" id="GO:0042594">
    <property type="term" value="P:response to starvation"/>
    <property type="evidence" value="ECO:0007669"/>
    <property type="project" value="TreeGrafter"/>
</dbReference>
<evidence type="ECO:0000313" key="2">
    <source>
        <dbReference type="EMBL" id="QKX53287.1"/>
    </source>
</evidence>
<feature type="region of interest" description="Disordered" evidence="1">
    <location>
        <begin position="568"/>
        <end position="609"/>
    </location>
</feature>
<feature type="region of interest" description="Disordered" evidence="1">
    <location>
        <begin position="15"/>
        <end position="100"/>
    </location>
</feature>
<dbReference type="InterPro" id="IPR015943">
    <property type="entry name" value="WD40/YVTN_repeat-like_dom_sf"/>
</dbReference>
<dbReference type="SUPFAM" id="SSF50978">
    <property type="entry name" value="WD40 repeat-like"/>
    <property type="match status" value="1"/>
</dbReference>
<feature type="compositionally biased region" description="Basic residues" evidence="1">
    <location>
        <begin position="36"/>
        <end position="47"/>
    </location>
</feature>
<dbReference type="KEGG" id="trg:TRUGW13939_00365"/>
<dbReference type="Gene3D" id="2.130.10.10">
    <property type="entry name" value="YVTN repeat-like/Quinoprotein amine dehydrogenase"/>
    <property type="match status" value="1"/>
</dbReference>
<dbReference type="PANTHER" id="PTHR13268:SF0">
    <property type="entry name" value="BCAS3 MICROTUBULE ASSOCIATED CELL MIGRATION FACTOR"/>
    <property type="match status" value="1"/>
</dbReference>
<organism evidence="2 3">
    <name type="scientific">Talaromyces rugulosus</name>
    <name type="common">Penicillium rugulosum</name>
    <dbReference type="NCBI Taxonomy" id="121627"/>
    <lineage>
        <taxon>Eukaryota</taxon>
        <taxon>Fungi</taxon>
        <taxon>Dikarya</taxon>
        <taxon>Ascomycota</taxon>
        <taxon>Pezizomycotina</taxon>
        <taxon>Eurotiomycetes</taxon>
        <taxon>Eurotiomycetidae</taxon>
        <taxon>Eurotiales</taxon>
        <taxon>Trichocomaceae</taxon>
        <taxon>Talaromyces</taxon>
        <taxon>Talaromyces sect. Islandici</taxon>
    </lineage>
</organism>
<dbReference type="GO" id="GO:0005737">
    <property type="term" value="C:cytoplasm"/>
    <property type="evidence" value="ECO:0007669"/>
    <property type="project" value="TreeGrafter"/>
</dbReference>
<sequence length="1093" mass="117436">MPPAASEDIFQNFNQLSLDNTPLSQSPSSAPDITGKKKKKGKNKNGTKGKDTLPQQADQMASDEIQPSPPSQSDPSSFPGNAFNIPAVSRPVGTSPSPVLGALGQINNNPESETVLRTDAWAKSIPFGKSPPNDVLDPAFASGSPRSVPTTLERAAFASSTSPPPAAARPISYGQIGFTSSPSPRHTSIDRQKRHSMGTHFQNQPPLPHLPQAHFYGAPEIDIPSPHRPSADSHYSFCGWDYVPGLPLKTSKIGGKVLVVGMDGELNILAIENHKTRTIGTLTGLNGRVLDAKILTYTARSDPYASSRPHVAVTLHGPTASKDEPGDASSVASDHNEILPGLPGKSTTSEKPQTRDETVYQTRVEIYSIKTGEHITTLFQSKPAPCFENYPNLSLIAPAPVGNLRLYTSMNYIVVVSGTSGEVFIYGVVSASYQCLGKTWTSVQSREVRRYSTSSSSTDQDGSQADIHYGSVSSEVPMISLNGRWLAVVPPASSSRAPPLGTVPTHLVQRKIPGLDTHIPPSKPAVNCATDLGDGESFFDKVARGVTQEFFRGARWMGDQGLQAWNSYWNKDQSSPGGNARRSSPYSETQGPHGLFPPTHGQDTSGALSSEPDLVSIIDMKKLEQGQDPKGAALVPFATFQAPNGCGFLSFSPNGHMLLTASKKGDVQYVWDLMQAKNYRSAVFMSEDVVGNSPLTPHVRLIARHSRLTTSSIVDIVWAYPTGEKFAVITRKGTVHVFDIPRAAFQWPPLRRVQAKSQGPSAEDQTPLSPESEEAGTASPFATAMKLVGGTTQPILAAVRGRAPSVGSNFSGTPTFGISSAAGISGKAVAVGLSKSVGAATGTVNTLRHVGENRLHLTGFTKDPTPSRVTWITIHNECLLGVIDHGLFRLYRVQRSADRNKARRHQSVIGNRVAEIKLPAYLQDLSGPLQIGLPADEKVAGSWALSSSAPHSSSTTKLDSQPLSQAEIETNTPYQPFHTDRRVNIQVLVDPASASGPTLGPWVFGNDIPTQTLHVRPLQHSDDEETHGQVAGAPEMENLISLGNGRDQVEEVVITTRRKKRQSSAHSPTSRRDDDDGFFEDDCDVLDFAQDRV</sequence>
<dbReference type="AlphaFoldDB" id="A0A7H8QH53"/>
<dbReference type="OrthoDB" id="3938623at2759"/>
<dbReference type="InterPro" id="IPR045142">
    <property type="entry name" value="BCAS3-like"/>
</dbReference>
<feature type="region of interest" description="Disordered" evidence="1">
    <location>
        <begin position="175"/>
        <end position="205"/>
    </location>
</feature>
<name>A0A7H8QH53_TALRU</name>
<dbReference type="PANTHER" id="PTHR13268">
    <property type="entry name" value="BREAST CARCINOMA AMPLIFIED SEQUENCE 3"/>
    <property type="match status" value="1"/>
</dbReference>
<dbReference type="RefSeq" id="XP_035339466.1">
    <property type="nucleotide sequence ID" value="XM_035483573.1"/>
</dbReference>
<evidence type="ECO:0000313" key="3">
    <source>
        <dbReference type="Proteomes" id="UP000509510"/>
    </source>
</evidence>
<dbReference type="GeneID" id="55987878"/>
<feature type="compositionally biased region" description="Polar residues" evidence="1">
    <location>
        <begin position="177"/>
        <end position="186"/>
    </location>
</feature>
<feature type="region of interest" description="Disordered" evidence="1">
    <location>
        <begin position="1056"/>
        <end position="1079"/>
    </location>
</feature>
<keyword evidence="3" id="KW-1185">Reference proteome</keyword>
<proteinExistence type="predicted"/>
<evidence type="ECO:0000256" key="1">
    <source>
        <dbReference type="SAM" id="MobiDB-lite"/>
    </source>
</evidence>
<feature type="compositionally biased region" description="Polar residues" evidence="1">
    <location>
        <begin position="15"/>
        <end position="31"/>
    </location>
</feature>
<feature type="compositionally biased region" description="Polar residues" evidence="1">
    <location>
        <begin position="755"/>
        <end position="769"/>
    </location>
</feature>
<reference evidence="3" key="1">
    <citation type="submission" date="2020-06" db="EMBL/GenBank/DDBJ databases">
        <title>A chromosome-scale genome assembly of Talaromyces rugulosus W13939.</title>
        <authorList>
            <person name="Wang B."/>
            <person name="Guo L."/>
            <person name="Ye K."/>
            <person name="Wang L."/>
        </authorList>
    </citation>
    <scope>NUCLEOTIDE SEQUENCE [LARGE SCALE GENOMIC DNA]</scope>
    <source>
        <strain evidence="3">W13939</strain>
    </source>
</reference>